<name>A0A9W7EY27_9STRA</name>
<accession>A0A9W7EY27</accession>
<evidence type="ECO:0000256" key="2">
    <source>
        <dbReference type="SAM" id="Phobius"/>
    </source>
</evidence>
<evidence type="ECO:0000256" key="1">
    <source>
        <dbReference type="SAM" id="MobiDB-lite"/>
    </source>
</evidence>
<dbReference type="GO" id="GO:0005886">
    <property type="term" value="C:plasma membrane"/>
    <property type="evidence" value="ECO:0007669"/>
    <property type="project" value="TreeGrafter"/>
</dbReference>
<protein>
    <submittedName>
        <fullName evidence="3">Uncharacterized protein</fullName>
    </submittedName>
</protein>
<evidence type="ECO:0000313" key="3">
    <source>
        <dbReference type="EMBL" id="GMH94610.1"/>
    </source>
</evidence>
<dbReference type="InterPro" id="IPR019332">
    <property type="entry name" value="OSCP1"/>
</dbReference>
<dbReference type="AlphaFoldDB" id="A0A9W7EY27"/>
<keyword evidence="2" id="KW-0812">Transmembrane</keyword>
<feature type="compositionally biased region" description="Acidic residues" evidence="1">
    <location>
        <begin position="430"/>
        <end position="442"/>
    </location>
</feature>
<dbReference type="Pfam" id="PF10188">
    <property type="entry name" value="Oscp1"/>
    <property type="match status" value="1"/>
</dbReference>
<feature type="compositionally biased region" description="Basic and acidic residues" evidence="1">
    <location>
        <begin position="419"/>
        <end position="429"/>
    </location>
</feature>
<proteinExistence type="predicted"/>
<keyword evidence="2" id="KW-0472">Membrane</keyword>
<comment type="caution">
    <text evidence="3">The sequence shown here is derived from an EMBL/GenBank/DDBJ whole genome shotgun (WGS) entry which is preliminary data.</text>
</comment>
<dbReference type="PANTHER" id="PTHR21439:SF0">
    <property type="entry name" value="PROTEIN OSCP1"/>
    <property type="match status" value="1"/>
</dbReference>
<keyword evidence="2" id="KW-1133">Transmembrane helix</keyword>
<gene>
    <name evidence="3" type="ORF">TL16_g12955</name>
</gene>
<dbReference type="EMBL" id="BLQM01000565">
    <property type="protein sequence ID" value="GMH94610.1"/>
    <property type="molecule type" value="Genomic_DNA"/>
</dbReference>
<dbReference type="Proteomes" id="UP001162640">
    <property type="component" value="Unassembled WGS sequence"/>
</dbReference>
<evidence type="ECO:0000313" key="4">
    <source>
        <dbReference type="Proteomes" id="UP001162640"/>
    </source>
</evidence>
<sequence length="448" mass="48667">MSTLQQAHGYLLSMPLLCLNMGVEMLYILSQRLSAQNVKLAKSQKVLQDVIRTMFSGTFITELFRPQEMYTSSSTRQIFNKLAHSSIMRINETSMDKLYDLMTMGVKHQFLKCNNPQQFLQCTYNHLSSIRSICEGSDCAKLVENTMVLLHRNYASMSTGNWCLLKQQISMFFQGRKVKVSLFLQSNTQAMDGTLSVDTTGRVGKGTDVPGTIRIMKGPDKGKVKIFTSPSCNCKESAGRVFFDENDHIGENVYQKEGKEATYRDMEQFWLDGNFMGGLIEDSLLGAIGGEAGRWSGGGVGGGEGWGEEGGYGYGAAMSLPGSDLGGGDGAAASPKSTRRASAAEEFNLLANLMGTAVDDAEEEMKPIKMSFDNFISVGDDEEEGGGVQTVVFDGAGMKETVDQRFERMGFGDDGDGGGEGKAEGKSDGEDSDEDSGDDLLDLMDSAK</sequence>
<feature type="region of interest" description="Disordered" evidence="1">
    <location>
        <begin position="405"/>
        <end position="448"/>
    </location>
</feature>
<organism evidence="3 4">
    <name type="scientific">Triparma laevis f. inornata</name>
    <dbReference type="NCBI Taxonomy" id="1714386"/>
    <lineage>
        <taxon>Eukaryota</taxon>
        <taxon>Sar</taxon>
        <taxon>Stramenopiles</taxon>
        <taxon>Ochrophyta</taxon>
        <taxon>Bolidophyceae</taxon>
        <taxon>Parmales</taxon>
        <taxon>Triparmaceae</taxon>
        <taxon>Triparma</taxon>
    </lineage>
</organism>
<dbReference type="GO" id="GO:0005737">
    <property type="term" value="C:cytoplasm"/>
    <property type="evidence" value="ECO:0007669"/>
    <property type="project" value="TreeGrafter"/>
</dbReference>
<feature type="transmembrane region" description="Helical" evidence="2">
    <location>
        <begin position="12"/>
        <end position="29"/>
    </location>
</feature>
<dbReference type="PANTHER" id="PTHR21439">
    <property type="entry name" value="OXIDORED-NITRO DOMAIN-CONTAINING PROTEIN"/>
    <property type="match status" value="1"/>
</dbReference>
<reference evidence="4" key="1">
    <citation type="journal article" date="2023" name="Commun. Biol.">
        <title>Genome analysis of Parmales, the sister group of diatoms, reveals the evolutionary specialization of diatoms from phago-mixotrophs to photoautotrophs.</title>
        <authorList>
            <person name="Ban H."/>
            <person name="Sato S."/>
            <person name="Yoshikawa S."/>
            <person name="Yamada K."/>
            <person name="Nakamura Y."/>
            <person name="Ichinomiya M."/>
            <person name="Sato N."/>
            <person name="Blanc-Mathieu R."/>
            <person name="Endo H."/>
            <person name="Kuwata A."/>
            <person name="Ogata H."/>
        </authorList>
    </citation>
    <scope>NUCLEOTIDE SEQUENCE [LARGE SCALE GENOMIC DNA]</scope>
</reference>